<dbReference type="RefSeq" id="WP_249627335.1">
    <property type="nucleotide sequence ID" value="NZ_JBHTCK010000008.1"/>
</dbReference>
<dbReference type="InterPro" id="IPR043148">
    <property type="entry name" value="TagF_C"/>
</dbReference>
<reference evidence="2" key="1">
    <citation type="journal article" date="2019" name="Int. J. Syst. Evol. Microbiol.">
        <title>The Global Catalogue of Microorganisms (GCM) 10K type strain sequencing project: providing services to taxonomists for standard genome sequencing and annotation.</title>
        <authorList>
            <consortium name="The Broad Institute Genomics Platform"/>
            <consortium name="The Broad Institute Genome Sequencing Center for Infectious Disease"/>
            <person name="Wu L."/>
            <person name="Ma J."/>
        </authorList>
    </citation>
    <scope>NUCLEOTIDE SEQUENCE [LARGE SCALE GENOMIC DNA]</scope>
    <source>
        <strain evidence="2">ICMP 19430</strain>
    </source>
</reference>
<dbReference type="Proteomes" id="UP001596509">
    <property type="component" value="Unassembled WGS sequence"/>
</dbReference>
<dbReference type="SUPFAM" id="SSF53756">
    <property type="entry name" value="UDP-Glycosyltransferase/glycogen phosphorylase"/>
    <property type="match status" value="1"/>
</dbReference>
<dbReference type="Gene3D" id="3.40.50.12580">
    <property type="match status" value="1"/>
</dbReference>
<comment type="caution">
    <text evidence="1">The sequence shown here is derived from an EMBL/GenBank/DDBJ whole genome shotgun (WGS) entry which is preliminary data.</text>
</comment>
<evidence type="ECO:0000313" key="1">
    <source>
        <dbReference type="EMBL" id="MFC7353977.1"/>
    </source>
</evidence>
<organism evidence="1 2">
    <name type="scientific">Streptomyces caviscabies</name>
    <dbReference type="NCBI Taxonomy" id="90079"/>
    <lineage>
        <taxon>Bacteria</taxon>
        <taxon>Bacillati</taxon>
        <taxon>Actinomycetota</taxon>
        <taxon>Actinomycetes</taxon>
        <taxon>Kitasatosporales</taxon>
        <taxon>Streptomycetaceae</taxon>
        <taxon>Streptomyces</taxon>
    </lineage>
</organism>
<accession>A0ABW2MGE1</accession>
<protein>
    <submittedName>
        <fullName evidence="1">CDP-glycerol glycerophosphotransferase family protein</fullName>
    </submittedName>
</protein>
<evidence type="ECO:0000313" key="2">
    <source>
        <dbReference type="Proteomes" id="UP001596509"/>
    </source>
</evidence>
<name>A0ABW2MGE1_9ACTN</name>
<sequence length="551" mass="58123">MIGTTGGRRTVLVAVRSAVALYRLLDVLPALAGDDRISTCFTLVPGSEFGADALTAVDTAGARIIPWDEARSRTFDLVLVASPKGDLRLLHGHRVLLPHGAGFSKTVRGEGSPGSASGLDPTYLLSGEGGWATVHALAHPHQVDRLRAASPHHGEQAQVVGDPTLERLLASRSLRDRYRAALGTGARQLVAIASTWGPQSLLRQRPDLPAELAAVLPHDTHQLALVVHPNEWARVGAFELREHLAPALDAGMALVGAHEEWAATLIAADALVTDHGSVALYYSAVADRPVIAACDGGDELIAGSPMAQLLGAVPRLGPPQGILRELSAYCPGSGPEAARAAFAEQGHALDRIRQLLYGLLGISAPPMPVKPRTLAAASPTTRTPVAFDVFLDRCGDRVRVNRFPPHTGLPGNHLAVEYGAADERNVQSACLLYRRSLVTTPGPLDAAWTAGSWSAHALDLYPGCQAAAAVLPSGTSVLRVRGDDQLLAVRAEPRIEGGRVVRADPAAALSAVHAWVVKREEPPPAFHCALGDRDFRVVISPATAAEEAQTF</sequence>
<proteinExistence type="predicted"/>
<gene>
    <name evidence="1" type="ORF">ACFQW9_25345</name>
</gene>
<dbReference type="EMBL" id="JBHTCK010000008">
    <property type="protein sequence ID" value="MFC7353977.1"/>
    <property type="molecule type" value="Genomic_DNA"/>
</dbReference>
<keyword evidence="2" id="KW-1185">Reference proteome</keyword>